<gene>
    <name evidence="2" type="ORF">SAMN05421638_1867</name>
</gene>
<evidence type="ECO:0000313" key="2">
    <source>
        <dbReference type="EMBL" id="SFJ02014.1"/>
    </source>
</evidence>
<organism evidence="2 3">
    <name type="scientific">Kaistella treverensis</name>
    <dbReference type="NCBI Taxonomy" id="631455"/>
    <lineage>
        <taxon>Bacteria</taxon>
        <taxon>Pseudomonadati</taxon>
        <taxon>Bacteroidota</taxon>
        <taxon>Flavobacteriia</taxon>
        <taxon>Flavobacteriales</taxon>
        <taxon>Weeksellaceae</taxon>
        <taxon>Chryseobacterium group</taxon>
        <taxon>Kaistella</taxon>
    </lineage>
</organism>
<sequence length="265" mass="27887">MKKSLIFGCCAVLFFNSCSIKSDNGFSLNFQTKEGKGIIKNKEFKGNFDEIKVSQSINAEIVKANTEKVVLSAPSDIIDDVLVENKNGKLYIHFKPGLNISARNVAVKIFAKDFSKVEANSSASIDIKDQFTQDKTKVKVGSSGSVTGNLEANELTIDVSSSGTFTGKIWAVDFDAEVSSSGDIIVSGETKNAKLHASSSGTLDARKATAANADIEASSSGSVSLAVKNQLSARASSSGDITIRKAGNLNVISKTESSGGSVNIQ</sequence>
<dbReference type="Pfam" id="PF10988">
    <property type="entry name" value="DUF2807"/>
    <property type="match status" value="1"/>
</dbReference>
<reference evidence="3" key="1">
    <citation type="submission" date="2016-10" db="EMBL/GenBank/DDBJ databases">
        <authorList>
            <person name="Varghese N."/>
            <person name="Submissions S."/>
        </authorList>
    </citation>
    <scope>NUCLEOTIDE SEQUENCE [LARGE SCALE GENOMIC DNA]</scope>
    <source>
        <strain evidence="3">DSM 22251</strain>
    </source>
</reference>
<dbReference type="Gene3D" id="2.160.20.120">
    <property type="match status" value="1"/>
</dbReference>
<name>A0A1I3MY13_9FLAO</name>
<dbReference type="EMBL" id="FORQ01000003">
    <property type="protein sequence ID" value="SFJ02014.1"/>
    <property type="molecule type" value="Genomic_DNA"/>
</dbReference>
<evidence type="ECO:0000259" key="1">
    <source>
        <dbReference type="Pfam" id="PF10988"/>
    </source>
</evidence>
<dbReference type="InterPro" id="IPR021255">
    <property type="entry name" value="DUF2807"/>
</dbReference>
<feature type="domain" description="Putative auto-transporter adhesin head GIN" evidence="1">
    <location>
        <begin position="47"/>
        <end position="243"/>
    </location>
</feature>
<dbReference type="AlphaFoldDB" id="A0A1I3MY13"/>
<accession>A0A1I3MY13</accession>
<keyword evidence="3" id="KW-1185">Reference proteome</keyword>
<protein>
    <submittedName>
        <fullName evidence="2">Putative auto-transporter adhesin, head GIN domain</fullName>
    </submittedName>
</protein>
<evidence type="ECO:0000313" key="3">
    <source>
        <dbReference type="Proteomes" id="UP000242560"/>
    </source>
</evidence>
<proteinExistence type="predicted"/>
<dbReference type="RefSeq" id="WP_089820070.1">
    <property type="nucleotide sequence ID" value="NZ_FORQ01000003.1"/>
</dbReference>
<dbReference type="Proteomes" id="UP000242560">
    <property type="component" value="Unassembled WGS sequence"/>
</dbReference>